<proteinExistence type="predicted"/>
<evidence type="ECO:0000259" key="2">
    <source>
        <dbReference type="Pfam" id="PF12680"/>
    </source>
</evidence>
<feature type="region of interest" description="Disordered" evidence="1">
    <location>
        <begin position="123"/>
        <end position="149"/>
    </location>
</feature>
<dbReference type="RefSeq" id="WP_050430532.1">
    <property type="nucleotide sequence ID" value="NZ_CP012159.1"/>
</dbReference>
<evidence type="ECO:0000256" key="1">
    <source>
        <dbReference type="SAM" id="MobiDB-lite"/>
    </source>
</evidence>
<dbReference type="AlphaFoldDB" id="A0A0K1EC76"/>
<gene>
    <name evidence="3" type="ORF">CMC5_024270</name>
</gene>
<dbReference type="Proteomes" id="UP000067626">
    <property type="component" value="Chromosome"/>
</dbReference>
<evidence type="ECO:0000313" key="4">
    <source>
        <dbReference type="Proteomes" id="UP000067626"/>
    </source>
</evidence>
<dbReference type="InterPro" id="IPR032710">
    <property type="entry name" value="NTF2-like_dom_sf"/>
</dbReference>
<evidence type="ECO:0000313" key="3">
    <source>
        <dbReference type="EMBL" id="AKT38282.1"/>
    </source>
</evidence>
<dbReference type="OrthoDB" id="582835at2"/>
<protein>
    <recommendedName>
        <fullName evidence="2">SnoaL-like domain-containing protein</fullName>
    </recommendedName>
</protein>
<reference evidence="3 4" key="1">
    <citation type="submission" date="2015-07" db="EMBL/GenBank/DDBJ databases">
        <title>Genome analysis of myxobacterium Chondromyces crocatus Cm c5 reveals a high potential for natural compound synthesis and the genetic basis for the loss of fruiting body formation.</title>
        <authorList>
            <person name="Zaburannyi N."/>
            <person name="Bunk B."/>
            <person name="Maier J."/>
            <person name="Overmann J."/>
            <person name="Mueller R."/>
        </authorList>
    </citation>
    <scope>NUCLEOTIDE SEQUENCE [LARGE SCALE GENOMIC DNA]</scope>
    <source>
        <strain evidence="3 4">Cm c5</strain>
    </source>
</reference>
<dbReference type="Pfam" id="PF12680">
    <property type="entry name" value="SnoaL_2"/>
    <property type="match status" value="1"/>
</dbReference>
<dbReference type="KEGG" id="ccro:CMC5_024270"/>
<sequence length="162" mass="17490">MGRNAEITRNFYNAYNRRDWEALSALLSPAVEWFHAARGELIRGREAVTALLRSSAEAFPGAQVELTSVHEAGATVVSEWIYVGETEKTAAPTAMACDVKQLRQGKLIRGATYGDTLQMLLELPSPATSPEPSRDAAPQSQAPLSAIIPAAPRAPSIRFRAA</sequence>
<dbReference type="SUPFAM" id="SSF54427">
    <property type="entry name" value="NTF2-like"/>
    <property type="match status" value="1"/>
</dbReference>
<name>A0A0K1EC76_CHOCO</name>
<feature type="compositionally biased region" description="Low complexity" evidence="1">
    <location>
        <begin position="140"/>
        <end position="149"/>
    </location>
</feature>
<feature type="domain" description="SnoaL-like" evidence="2">
    <location>
        <begin position="9"/>
        <end position="109"/>
    </location>
</feature>
<organism evidence="3 4">
    <name type="scientific">Chondromyces crocatus</name>
    <dbReference type="NCBI Taxonomy" id="52"/>
    <lineage>
        <taxon>Bacteria</taxon>
        <taxon>Pseudomonadati</taxon>
        <taxon>Myxococcota</taxon>
        <taxon>Polyangia</taxon>
        <taxon>Polyangiales</taxon>
        <taxon>Polyangiaceae</taxon>
        <taxon>Chondromyces</taxon>
    </lineage>
</organism>
<dbReference type="EMBL" id="CP012159">
    <property type="protein sequence ID" value="AKT38282.1"/>
    <property type="molecule type" value="Genomic_DNA"/>
</dbReference>
<dbReference type="InterPro" id="IPR037401">
    <property type="entry name" value="SnoaL-like"/>
</dbReference>
<dbReference type="Gene3D" id="3.10.450.50">
    <property type="match status" value="1"/>
</dbReference>
<keyword evidence="4" id="KW-1185">Reference proteome</keyword>
<accession>A0A0K1EC76</accession>